<reference evidence="4 5" key="1">
    <citation type="journal article" date="2020" name="bioRxiv">
        <title>Whole genome comparisons of ergot fungi reveals the divergence and evolution of species within the genus Claviceps are the result of varying mechanisms driving genome evolution and host range expansion.</title>
        <authorList>
            <person name="Wyka S.A."/>
            <person name="Mondo S.J."/>
            <person name="Liu M."/>
            <person name="Dettman J."/>
            <person name="Nalam V."/>
            <person name="Broders K.D."/>
        </authorList>
    </citation>
    <scope>NUCLEOTIDE SEQUENCE</scope>
    <source>
        <strain evidence="4">CCC 1102</strain>
        <strain evidence="3 5">LM583</strain>
    </source>
</reference>
<feature type="region of interest" description="Disordered" evidence="1">
    <location>
        <begin position="55"/>
        <end position="76"/>
    </location>
</feature>
<evidence type="ECO:0000313" key="5">
    <source>
        <dbReference type="Proteomes" id="UP000742024"/>
    </source>
</evidence>
<evidence type="ECO:0000313" key="3">
    <source>
        <dbReference type="EMBL" id="KAG5966275.1"/>
    </source>
</evidence>
<dbReference type="EMBL" id="SRPR01000022">
    <property type="protein sequence ID" value="KAG5966275.1"/>
    <property type="molecule type" value="Genomic_DNA"/>
</dbReference>
<dbReference type="AlphaFoldDB" id="A0A9P7MZA9"/>
<keyword evidence="2" id="KW-0812">Transmembrane</keyword>
<dbReference type="Proteomes" id="UP000742024">
    <property type="component" value="Unassembled WGS sequence"/>
</dbReference>
<feature type="transmembrane region" description="Helical" evidence="2">
    <location>
        <begin position="30"/>
        <end position="52"/>
    </location>
</feature>
<keyword evidence="2" id="KW-0472">Membrane</keyword>
<evidence type="ECO:0000313" key="6">
    <source>
        <dbReference type="Proteomes" id="UP000784919"/>
    </source>
</evidence>
<evidence type="ECO:0000256" key="1">
    <source>
        <dbReference type="SAM" id="MobiDB-lite"/>
    </source>
</evidence>
<accession>A0A9P7MZA9</accession>
<gene>
    <name evidence="4" type="ORF">E4U56_001429</name>
    <name evidence="3" type="ORF">E4U57_002864</name>
</gene>
<keyword evidence="5" id="KW-1185">Reference proteome</keyword>
<keyword evidence="2" id="KW-1133">Transmembrane helix</keyword>
<protein>
    <submittedName>
        <fullName evidence="4">Uncharacterized protein</fullName>
    </submittedName>
</protein>
<evidence type="ECO:0000256" key="2">
    <source>
        <dbReference type="SAM" id="Phobius"/>
    </source>
</evidence>
<organism evidence="4 6">
    <name type="scientific">Claviceps arundinis</name>
    <dbReference type="NCBI Taxonomy" id="1623583"/>
    <lineage>
        <taxon>Eukaryota</taxon>
        <taxon>Fungi</taxon>
        <taxon>Dikarya</taxon>
        <taxon>Ascomycota</taxon>
        <taxon>Pezizomycotina</taxon>
        <taxon>Sordariomycetes</taxon>
        <taxon>Hypocreomycetidae</taxon>
        <taxon>Hypocreales</taxon>
        <taxon>Clavicipitaceae</taxon>
        <taxon>Claviceps</taxon>
    </lineage>
</organism>
<dbReference type="EMBL" id="SRPS01000014">
    <property type="protein sequence ID" value="KAG5976758.1"/>
    <property type="molecule type" value="Genomic_DNA"/>
</dbReference>
<sequence length="76" mass="8527">MINYDWLKKVGATNEFVAVLNDQPHLGLNFLLVLAGLAVQCLLIWFIHFATLKPEQTKKKAKKPALDKVRAGPGRK</sequence>
<dbReference type="Proteomes" id="UP000784919">
    <property type="component" value="Unassembled WGS sequence"/>
</dbReference>
<name>A0A9P7MZA9_9HYPO</name>
<proteinExistence type="predicted"/>
<evidence type="ECO:0000313" key="4">
    <source>
        <dbReference type="EMBL" id="KAG5976758.1"/>
    </source>
</evidence>
<comment type="caution">
    <text evidence="4">The sequence shown here is derived from an EMBL/GenBank/DDBJ whole genome shotgun (WGS) entry which is preliminary data.</text>
</comment>